<feature type="region of interest" description="Disordered" evidence="1">
    <location>
        <begin position="71"/>
        <end position="110"/>
    </location>
</feature>
<dbReference type="Proteomes" id="UP000887565">
    <property type="component" value="Unplaced"/>
</dbReference>
<dbReference type="PROSITE" id="PS50909">
    <property type="entry name" value="GAT"/>
    <property type="match status" value="1"/>
</dbReference>
<dbReference type="AlphaFoldDB" id="A0A915JYD8"/>
<accession>A0A915JYD8</accession>
<dbReference type="PANTHER" id="PTHR13856">
    <property type="entry name" value="VHS DOMAIN CONTAINING PROTEIN FAMILY"/>
    <property type="match status" value="1"/>
</dbReference>
<evidence type="ECO:0000256" key="1">
    <source>
        <dbReference type="SAM" id="MobiDB-lite"/>
    </source>
</evidence>
<evidence type="ECO:0000313" key="3">
    <source>
        <dbReference type="Proteomes" id="UP000887565"/>
    </source>
</evidence>
<dbReference type="Gene3D" id="1.20.58.160">
    <property type="match status" value="1"/>
</dbReference>
<feature type="domain" description="GAT" evidence="2">
    <location>
        <begin position="1"/>
        <end position="40"/>
    </location>
</feature>
<dbReference type="InterPro" id="IPR038425">
    <property type="entry name" value="GAT_sf"/>
</dbReference>
<dbReference type="SUPFAM" id="SSF89009">
    <property type="entry name" value="GAT-like domain"/>
    <property type="match status" value="1"/>
</dbReference>
<dbReference type="GO" id="GO:0043130">
    <property type="term" value="F:ubiquitin binding"/>
    <property type="evidence" value="ECO:0007669"/>
    <property type="project" value="InterPro"/>
</dbReference>
<sequence length="110" mass="12305">MQQRLVVLLQQVANEEVTSELLMINDEMNNVFTKYDRYFQNRSSANNDVKKSDAALIDFNSTRPNDEINVSLGSAAQQKGAREPLQQSTTSHQADDTAKAPSNEENLFGL</sequence>
<name>A0A915JYD8_ROMCU</name>
<dbReference type="GO" id="GO:0007165">
    <property type="term" value="P:signal transduction"/>
    <property type="evidence" value="ECO:0007669"/>
    <property type="project" value="TreeGrafter"/>
</dbReference>
<evidence type="ECO:0000259" key="2">
    <source>
        <dbReference type="PROSITE" id="PS50909"/>
    </source>
</evidence>
<dbReference type="WBParaSite" id="nRc.2.0.1.t31019-RA">
    <property type="protein sequence ID" value="nRc.2.0.1.t31019-RA"/>
    <property type="gene ID" value="nRc.2.0.1.g31019"/>
</dbReference>
<proteinExistence type="predicted"/>
<protein>
    <submittedName>
        <fullName evidence="4">GAT domain-containing protein</fullName>
    </submittedName>
</protein>
<dbReference type="GO" id="GO:0030276">
    <property type="term" value="F:clathrin binding"/>
    <property type="evidence" value="ECO:0007669"/>
    <property type="project" value="TreeGrafter"/>
</dbReference>
<dbReference type="GO" id="GO:0016020">
    <property type="term" value="C:membrane"/>
    <property type="evidence" value="ECO:0007669"/>
    <property type="project" value="TreeGrafter"/>
</dbReference>
<dbReference type="InterPro" id="IPR004152">
    <property type="entry name" value="GAT_dom"/>
</dbReference>
<reference evidence="4" key="1">
    <citation type="submission" date="2022-11" db="UniProtKB">
        <authorList>
            <consortium name="WormBaseParasite"/>
        </authorList>
    </citation>
    <scope>IDENTIFICATION</scope>
</reference>
<dbReference type="GO" id="GO:0005768">
    <property type="term" value="C:endosome"/>
    <property type="evidence" value="ECO:0007669"/>
    <property type="project" value="TreeGrafter"/>
</dbReference>
<keyword evidence="3" id="KW-1185">Reference proteome</keyword>
<organism evidence="3 4">
    <name type="scientific">Romanomermis culicivorax</name>
    <name type="common">Nematode worm</name>
    <dbReference type="NCBI Taxonomy" id="13658"/>
    <lineage>
        <taxon>Eukaryota</taxon>
        <taxon>Metazoa</taxon>
        <taxon>Ecdysozoa</taxon>
        <taxon>Nematoda</taxon>
        <taxon>Enoplea</taxon>
        <taxon>Dorylaimia</taxon>
        <taxon>Mermithida</taxon>
        <taxon>Mermithoidea</taxon>
        <taxon>Mermithidae</taxon>
        <taxon>Romanomermis</taxon>
    </lineage>
</organism>
<evidence type="ECO:0000313" key="4">
    <source>
        <dbReference type="WBParaSite" id="nRc.2.0.1.t31019-RA"/>
    </source>
</evidence>
<dbReference type="GO" id="GO:0035091">
    <property type="term" value="F:phosphatidylinositol binding"/>
    <property type="evidence" value="ECO:0007669"/>
    <property type="project" value="InterPro"/>
</dbReference>
<dbReference type="PANTHER" id="PTHR13856:SF137">
    <property type="entry name" value="GH05942P"/>
    <property type="match status" value="1"/>
</dbReference>